<protein>
    <submittedName>
        <fullName evidence="2">Chondramide synthase cmdD</fullName>
    </submittedName>
</protein>
<accession>A0A4R8R7N1</accession>
<dbReference type="Pfam" id="PF00391">
    <property type="entry name" value="PEP-utilizers"/>
    <property type="match status" value="1"/>
</dbReference>
<dbReference type="AlphaFoldDB" id="A0A4R8R7N1"/>
<sequence>MTTVNSMLDALDTLEARPGVMWTTGNVAEAFPGVFTALGLSFGFAPMEMAFRRMFHDLGVYSAAELAVPDEAEDCFWSVFNGRGAGNIDKFREIANRMPGTTASAVEQQLFGFARPETVNENTYRRYPFIFSKAPRWLTLTPHRHDAMFATLRRWRLQQLPRVNTLDEQGCLAVLADARARFEDIMSLHMGVAMISSSLAEKVAETARKAGHEGLEAALLSGVGSDENEVAHDLWALAHERITLREFTSRHGYHGPNEGQLSGVTWREDPAPVIARLADYRAIGPDSPRTPRARSAAQARIRDDALQQLLDSMPITKRATVRSLVRLTARYLALREQGKSGYLLTYDVARAAARRLGTILVERGVMDDVEDVFHLDYETLATGIQTDQRATIVERKARYGRQQQFRLPKSWSGLPQAISSTEMDQARLAVGDTLTGVAASGGVVTGRARVVRDPDEIDLDEGDILVCETTDPAWVPLFLVAGGVVTDHGGLLSHGPIVARELGIPCVCGTESGSRRIVDGDLITVDGSLGTVHMVSVSPLG</sequence>
<dbReference type="PANTHER" id="PTHR43615:SF1">
    <property type="entry name" value="PPDK_N DOMAIN-CONTAINING PROTEIN"/>
    <property type="match status" value="1"/>
</dbReference>
<dbReference type="InterPro" id="IPR051549">
    <property type="entry name" value="PEP_Utilizing_Enz"/>
</dbReference>
<comment type="caution">
    <text evidence="2">The sequence shown here is derived from an EMBL/GenBank/DDBJ whole genome shotgun (WGS) entry which is preliminary data.</text>
</comment>
<keyword evidence="3" id="KW-1185">Reference proteome</keyword>
<dbReference type="InterPro" id="IPR036637">
    <property type="entry name" value="Phosphohistidine_dom_sf"/>
</dbReference>
<dbReference type="EMBL" id="PECC01000027">
    <property type="protein sequence ID" value="TDZ51190.1"/>
    <property type="molecule type" value="Genomic_DNA"/>
</dbReference>
<reference evidence="2 3" key="1">
    <citation type="journal article" date="2019" name="Sci. Rep.">
        <title>Extended insight into the Mycobacterium chelonae-abscessus complex through whole genome sequencing of Mycobacterium salmoniphilum outbreak and Mycobacterium salmoniphilum-like strains.</title>
        <authorList>
            <person name="Behra P.R.K."/>
            <person name="Das S."/>
            <person name="Pettersson B.M.F."/>
            <person name="Shirreff L."/>
            <person name="DuCote T."/>
            <person name="Jacobsson K.G."/>
            <person name="Ennis D.G."/>
            <person name="Kirsebom L.A."/>
        </authorList>
    </citation>
    <scope>NUCLEOTIDE SEQUENCE [LARGE SCALE GENOMIC DNA]</scope>
    <source>
        <strain evidence="2 3">CCUG 63697</strain>
    </source>
</reference>
<gene>
    <name evidence="2" type="primary">cmdD_2</name>
    <name evidence="2" type="ORF">CCUG63697_02706</name>
</gene>
<dbReference type="Proteomes" id="UP000295165">
    <property type="component" value="Unassembled WGS sequence"/>
</dbReference>
<dbReference type="GO" id="GO:0016772">
    <property type="term" value="F:transferase activity, transferring phosphorus-containing groups"/>
    <property type="evidence" value="ECO:0007669"/>
    <property type="project" value="InterPro"/>
</dbReference>
<evidence type="ECO:0000259" key="1">
    <source>
        <dbReference type="Pfam" id="PF00391"/>
    </source>
</evidence>
<dbReference type="InterPro" id="IPR008279">
    <property type="entry name" value="PEP-util_enz_mobile_dom"/>
</dbReference>
<dbReference type="PANTHER" id="PTHR43615">
    <property type="entry name" value="PHOSPHOENOLPYRUVATE SYNTHASE-RELATED"/>
    <property type="match status" value="1"/>
</dbReference>
<feature type="domain" description="PEP-utilising enzyme mobile" evidence="1">
    <location>
        <begin position="460"/>
        <end position="530"/>
    </location>
</feature>
<name>A0A4R8R7N1_9MYCO</name>
<evidence type="ECO:0000313" key="2">
    <source>
        <dbReference type="EMBL" id="TDZ51190.1"/>
    </source>
</evidence>
<proteinExistence type="predicted"/>
<organism evidence="2 3">
    <name type="scientific">Mycobacteroides franklinii</name>
    <dbReference type="NCBI Taxonomy" id="948102"/>
    <lineage>
        <taxon>Bacteria</taxon>
        <taxon>Bacillati</taxon>
        <taxon>Actinomycetota</taxon>
        <taxon>Actinomycetes</taxon>
        <taxon>Mycobacteriales</taxon>
        <taxon>Mycobacteriaceae</taxon>
        <taxon>Mycobacteroides</taxon>
    </lineage>
</organism>
<dbReference type="SUPFAM" id="SSF52009">
    <property type="entry name" value="Phosphohistidine domain"/>
    <property type="match status" value="1"/>
</dbReference>
<evidence type="ECO:0000313" key="3">
    <source>
        <dbReference type="Proteomes" id="UP000295165"/>
    </source>
</evidence>
<dbReference type="Gene3D" id="3.50.30.10">
    <property type="entry name" value="Phosphohistidine domain"/>
    <property type="match status" value="1"/>
</dbReference>